<keyword evidence="5 6" id="KW-0472">Membrane</keyword>
<evidence type="ECO:0000256" key="6">
    <source>
        <dbReference type="SAM" id="Phobius"/>
    </source>
</evidence>
<name>A0ABT1BH74_9BURK</name>
<evidence type="ECO:0000313" key="8">
    <source>
        <dbReference type="Proteomes" id="UP001204851"/>
    </source>
</evidence>
<sequence length="305" mass="31526">MTEEMVAVFAGSSIRLAAPLLLAASGELVSERAGVLNMSVEGMMLLGAFAGAAGAWATGSPLLGLAIGVLAVLPLAALQAYLSITLRANQIVTGIGLNILVLGATTLAYRLLFGGRSRVEIPGLGPWAPPGLAQLPLLGEQVFRQTWLLYLGLVLVGLIAWALRHTAWGLALHAAGTAPRAADQSGLPVRRLRYGAVMVTGVMSALAGCFLSIGDIHTFTEGMTKGVGYLAIAAVIFGNWKLGRTLAACLLFGAATALQFQLPALGVDVPSALLIMLPYLLAMLAVAGLAGRQRAPAALSVPYHR</sequence>
<comment type="caution">
    <text evidence="7">The sequence shown here is derived from an EMBL/GenBank/DDBJ whole genome shotgun (WGS) entry which is preliminary data.</text>
</comment>
<evidence type="ECO:0000256" key="1">
    <source>
        <dbReference type="ARBA" id="ARBA00004651"/>
    </source>
</evidence>
<accession>A0ABT1BH74</accession>
<keyword evidence="4 6" id="KW-1133">Transmembrane helix</keyword>
<feature type="transmembrane region" description="Helical" evidence="6">
    <location>
        <begin position="147"/>
        <end position="163"/>
    </location>
</feature>
<evidence type="ECO:0000256" key="3">
    <source>
        <dbReference type="ARBA" id="ARBA00022692"/>
    </source>
</evidence>
<proteinExistence type="predicted"/>
<evidence type="ECO:0000256" key="4">
    <source>
        <dbReference type="ARBA" id="ARBA00022989"/>
    </source>
</evidence>
<dbReference type="PANTHER" id="PTHR43370:SF1">
    <property type="entry name" value="GUANOSINE ABC TRANSPORTER PERMEASE PROTEIN NUPQ"/>
    <property type="match status" value="1"/>
</dbReference>
<dbReference type="CDD" id="cd06580">
    <property type="entry name" value="TM_PBP1_transp_TpRbsC_like"/>
    <property type="match status" value="1"/>
</dbReference>
<evidence type="ECO:0000256" key="2">
    <source>
        <dbReference type="ARBA" id="ARBA00022475"/>
    </source>
</evidence>
<feature type="transmembrane region" description="Helical" evidence="6">
    <location>
        <begin position="35"/>
        <end position="56"/>
    </location>
</feature>
<organism evidence="7 8">
    <name type="scientific">Ideonella oryzae</name>
    <dbReference type="NCBI Taxonomy" id="2937441"/>
    <lineage>
        <taxon>Bacteria</taxon>
        <taxon>Pseudomonadati</taxon>
        <taxon>Pseudomonadota</taxon>
        <taxon>Betaproteobacteria</taxon>
        <taxon>Burkholderiales</taxon>
        <taxon>Sphaerotilaceae</taxon>
        <taxon>Ideonella</taxon>
    </lineage>
</organism>
<evidence type="ECO:0000313" key="7">
    <source>
        <dbReference type="EMBL" id="MCO5975579.1"/>
    </source>
</evidence>
<evidence type="ECO:0000256" key="5">
    <source>
        <dbReference type="ARBA" id="ARBA00023136"/>
    </source>
</evidence>
<feature type="transmembrane region" description="Helical" evidence="6">
    <location>
        <begin position="226"/>
        <end position="242"/>
    </location>
</feature>
<comment type="subcellular location">
    <subcellularLocation>
        <location evidence="1">Cell membrane</location>
        <topology evidence="1">Multi-pass membrane protein</topology>
    </subcellularLocation>
</comment>
<feature type="transmembrane region" description="Helical" evidence="6">
    <location>
        <begin position="194"/>
        <end position="214"/>
    </location>
</feature>
<reference evidence="7 8" key="1">
    <citation type="submission" date="2022-06" db="EMBL/GenBank/DDBJ databases">
        <title>Ideonella sp. NS12-5 Genome sequencing and assembly.</title>
        <authorList>
            <person name="Jung Y."/>
        </authorList>
    </citation>
    <scope>NUCLEOTIDE SEQUENCE [LARGE SCALE GENOMIC DNA]</scope>
    <source>
        <strain evidence="7 8">NS12-5</strain>
    </source>
</reference>
<keyword evidence="2" id="KW-1003">Cell membrane</keyword>
<keyword evidence="8" id="KW-1185">Reference proteome</keyword>
<feature type="transmembrane region" description="Helical" evidence="6">
    <location>
        <begin position="249"/>
        <end position="266"/>
    </location>
</feature>
<feature type="transmembrane region" description="Helical" evidence="6">
    <location>
        <begin position="91"/>
        <end position="112"/>
    </location>
</feature>
<dbReference type="Pfam" id="PF02653">
    <property type="entry name" value="BPD_transp_2"/>
    <property type="match status" value="1"/>
</dbReference>
<dbReference type="PANTHER" id="PTHR43370">
    <property type="entry name" value="SUGAR ABC TRANSPORTER INTEGRAL MEMBRANE PROTEIN-RELATED"/>
    <property type="match status" value="1"/>
</dbReference>
<dbReference type="Proteomes" id="UP001204851">
    <property type="component" value="Unassembled WGS sequence"/>
</dbReference>
<dbReference type="RefSeq" id="WP_252768008.1">
    <property type="nucleotide sequence ID" value="NZ_JAMXMC010000001.1"/>
</dbReference>
<feature type="transmembrane region" description="Helical" evidence="6">
    <location>
        <begin position="272"/>
        <end position="290"/>
    </location>
</feature>
<protein>
    <submittedName>
        <fullName evidence="7">ABC transporter permease</fullName>
    </submittedName>
</protein>
<dbReference type="EMBL" id="JAMXMC010000001">
    <property type="protein sequence ID" value="MCO5975579.1"/>
    <property type="molecule type" value="Genomic_DNA"/>
</dbReference>
<feature type="transmembrane region" description="Helical" evidence="6">
    <location>
        <begin position="62"/>
        <end position="84"/>
    </location>
</feature>
<gene>
    <name evidence="7" type="ORF">M0L44_02435</name>
</gene>
<keyword evidence="3 6" id="KW-0812">Transmembrane</keyword>
<dbReference type="InterPro" id="IPR001851">
    <property type="entry name" value="ABC_transp_permease"/>
</dbReference>